<feature type="domain" description="2-C-methyl-D-erythritol 2,4-cyclodiphosphate synthase" evidence="11">
    <location>
        <begin position="7"/>
        <end position="163"/>
    </location>
</feature>
<dbReference type="FunFam" id="3.30.1330.50:FF:000001">
    <property type="entry name" value="2-C-methyl-D-erythritol 2,4-cyclodiphosphate synthase"/>
    <property type="match status" value="1"/>
</dbReference>
<keyword evidence="13" id="KW-1185">Reference proteome</keyword>
<dbReference type="InterPro" id="IPR036571">
    <property type="entry name" value="MECDP_synthase_sf"/>
</dbReference>
<dbReference type="SUPFAM" id="SSF69765">
    <property type="entry name" value="IpsF-like"/>
    <property type="match status" value="1"/>
</dbReference>
<comment type="catalytic activity">
    <reaction evidence="1 9 10">
        <text>4-CDP-2-C-methyl-D-erythritol 2-phosphate = 2-C-methyl-D-erythritol 2,4-cyclic diphosphate + CMP</text>
        <dbReference type="Rhea" id="RHEA:23864"/>
        <dbReference type="ChEBI" id="CHEBI:57919"/>
        <dbReference type="ChEBI" id="CHEBI:58483"/>
        <dbReference type="ChEBI" id="CHEBI:60377"/>
        <dbReference type="EC" id="4.6.1.12"/>
    </reaction>
</comment>
<dbReference type="PANTHER" id="PTHR43181">
    <property type="entry name" value="2-C-METHYL-D-ERYTHRITOL 2,4-CYCLODIPHOSPHATE SYNTHASE, CHLOROPLASTIC"/>
    <property type="match status" value="1"/>
</dbReference>
<comment type="cofactor">
    <cofactor evidence="9">
        <name>a divalent metal cation</name>
        <dbReference type="ChEBI" id="CHEBI:60240"/>
    </cofactor>
    <text evidence="9">Binds 1 divalent metal cation per subunit.</text>
</comment>
<evidence type="ECO:0000256" key="7">
    <source>
        <dbReference type="ARBA" id="ARBA00023229"/>
    </source>
</evidence>
<comment type="similarity">
    <text evidence="3 9 10">Belongs to the IspF family.</text>
</comment>
<protein>
    <recommendedName>
        <fullName evidence="5 9">2-C-methyl-D-erythritol 2,4-cyclodiphosphate synthase</fullName>
        <shortName evidence="9">MECDP-synthase</shortName>
        <shortName evidence="9">MECPP-synthase</shortName>
        <shortName evidence="9">MECPS</shortName>
        <ecNumber evidence="5 9">4.6.1.12</ecNumber>
    </recommendedName>
</protein>
<evidence type="ECO:0000256" key="6">
    <source>
        <dbReference type="ARBA" id="ARBA00022723"/>
    </source>
</evidence>
<evidence type="ECO:0000256" key="10">
    <source>
        <dbReference type="RuleBase" id="RU004395"/>
    </source>
</evidence>
<dbReference type="Pfam" id="PF02542">
    <property type="entry name" value="YgbB"/>
    <property type="match status" value="1"/>
</dbReference>
<dbReference type="Proteomes" id="UP000065641">
    <property type="component" value="Chromosome"/>
</dbReference>
<proteinExistence type="inferred from homology"/>
<dbReference type="UniPathway" id="UPA00056">
    <property type="reaction ID" value="UER00095"/>
</dbReference>
<feature type="binding site" evidence="9">
    <location>
        <position position="51"/>
    </location>
    <ligand>
        <name>a divalent metal cation</name>
        <dbReference type="ChEBI" id="CHEBI:60240"/>
    </ligand>
</feature>
<keyword evidence="7 9" id="KW-0414">Isoprene biosynthesis</keyword>
<dbReference type="CDD" id="cd00554">
    <property type="entry name" value="MECDP_synthase"/>
    <property type="match status" value="1"/>
</dbReference>
<evidence type="ECO:0000256" key="9">
    <source>
        <dbReference type="HAMAP-Rule" id="MF_00107"/>
    </source>
</evidence>
<dbReference type="Gene3D" id="3.30.1330.50">
    <property type="entry name" value="2-C-methyl-D-erythritol 2,4-cyclodiphosphate synthase"/>
    <property type="match status" value="1"/>
</dbReference>
<dbReference type="EC" id="4.6.1.12" evidence="5 9"/>
<dbReference type="PANTHER" id="PTHR43181:SF1">
    <property type="entry name" value="2-C-METHYL-D-ERYTHRITOL 2,4-CYCLODIPHOSPHATE SYNTHASE, CHLOROPLASTIC"/>
    <property type="match status" value="1"/>
</dbReference>
<dbReference type="AlphaFoldDB" id="A0A0S2KCN7"/>
<feature type="binding site" evidence="9">
    <location>
        <begin position="70"/>
        <end position="74"/>
    </location>
    <ligand>
        <name>4-CDP-2-C-methyl-D-erythritol 2-phosphate</name>
        <dbReference type="ChEBI" id="CHEBI:57919"/>
    </ligand>
</feature>
<comment type="caution">
    <text evidence="9">Lacks conserved residue(s) required for the propagation of feature annotation.</text>
</comment>
<dbReference type="KEGG" id="pspi:PS2015_1403"/>
<feature type="binding site" evidence="9">
    <location>
        <begin position="141"/>
        <end position="144"/>
    </location>
    <ligand>
        <name>4-CDP-2-C-methyl-D-erythritol 2-phosphate</name>
        <dbReference type="ChEBI" id="CHEBI:57919"/>
    </ligand>
</feature>
<evidence type="ECO:0000313" key="13">
    <source>
        <dbReference type="Proteomes" id="UP000065641"/>
    </source>
</evidence>
<evidence type="ECO:0000256" key="2">
    <source>
        <dbReference type="ARBA" id="ARBA00004709"/>
    </source>
</evidence>
<feature type="binding site" evidence="9">
    <location>
        <begin position="14"/>
        <end position="16"/>
    </location>
    <ligand>
        <name>4-CDP-2-C-methyl-D-erythritol 2-phosphate</name>
        <dbReference type="ChEBI" id="CHEBI:57919"/>
    </ligand>
</feature>
<dbReference type="STRING" id="1249552.PS2015_1403"/>
<evidence type="ECO:0000259" key="11">
    <source>
        <dbReference type="Pfam" id="PF02542"/>
    </source>
</evidence>
<dbReference type="EMBL" id="CP013189">
    <property type="protein sequence ID" value="ALO46060.1"/>
    <property type="molecule type" value="Genomic_DNA"/>
</dbReference>
<feature type="binding site" evidence="9">
    <location>
        <begin position="65"/>
        <end position="67"/>
    </location>
    <ligand>
        <name>4-CDP-2-C-methyl-D-erythritol 2-phosphate</name>
        <dbReference type="ChEBI" id="CHEBI:57919"/>
    </ligand>
</feature>
<gene>
    <name evidence="9" type="primary">ispF</name>
    <name evidence="12" type="ORF">PS2015_1403</name>
</gene>
<feature type="site" description="Transition state stabilizer" evidence="9">
    <location>
        <position position="43"/>
    </location>
</feature>
<feature type="binding site" evidence="9">
    <location>
        <position position="151"/>
    </location>
    <ligand>
        <name>4-CDP-2-C-methyl-D-erythritol 2-phosphate</name>
        <dbReference type="ChEBI" id="CHEBI:57919"/>
    </ligand>
</feature>
<dbReference type="GO" id="GO:0008685">
    <property type="term" value="F:2-C-methyl-D-erythritol 2,4-cyclodiphosphate synthase activity"/>
    <property type="evidence" value="ECO:0007669"/>
    <property type="project" value="UniProtKB-UniRule"/>
</dbReference>
<feature type="binding site" evidence="9">
    <location>
        <position position="14"/>
    </location>
    <ligand>
        <name>a divalent metal cation</name>
        <dbReference type="ChEBI" id="CHEBI:60240"/>
    </ligand>
</feature>
<feature type="binding site" evidence="9">
    <location>
        <position position="16"/>
    </location>
    <ligand>
        <name>a divalent metal cation</name>
        <dbReference type="ChEBI" id="CHEBI:60240"/>
    </ligand>
</feature>
<dbReference type="NCBIfam" id="TIGR00151">
    <property type="entry name" value="ispF"/>
    <property type="match status" value="1"/>
</dbReference>
<evidence type="ECO:0000256" key="5">
    <source>
        <dbReference type="ARBA" id="ARBA00012579"/>
    </source>
</evidence>
<accession>A0A0S2KCN7</accession>
<dbReference type="GO" id="GO:0046872">
    <property type="term" value="F:metal ion binding"/>
    <property type="evidence" value="ECO:0007669"/>
    <property type="project" value="UniProtKB-KW"/>
</dbReference>
<feature type="binding site" evidence="9">
    <location>
        <position position="148"/>
    </location>
    <ligand>
        <name>4-CDP-2-C-methyl-D-erythritol 2-phosphate</name>
        <dbReference type="ChEBI" id="CHEBI:57919"/>
    </ligand>
</feature>
<evidence type="ECO:0000256" key="8">
    <source>
        <dbReference type="ARBA" id="ARBA00023239"/>
    </source>
</evidence>
<evidence type="ECO:0000256" key="1">
    <source>
        <dbReference type="ARBA" id="ARBA00000200"/>
    </source>
</evidence>
<comment type="function">
    <text evidence="9">Involved in the biosynthesis of isopentenyl diphosphate (IPP) and dimethylallyl diphosphate (DMAPP), two major building blocks of isoprenoid compounds. Catalyzes the conversion of 4-diphosphocytidyl-2-C-methyl-D-erythritol 2-phosphate (CDP-ME2P) to 2-C-methyl-D-erythritol 2,4-cyclodiphosphate (ME-CPP) with a corresponding release of cytidine 5-monophosphate (CMP).</text>
</comment>
<comment type="subunit">
    <text evidence="4 9">Homotrimer.</text>
</comment>
<evidence type="ECO:0000256" key="4">
    <source>
        <dbReference type="ARBA" id="ARBA00011233"/>
    </source>
</evidence>
<keyword evidence="8 9" id="KW-0456">Lyase</keyword>
<name>A0A0S2KCN7_9GAMM</name>
<feature type="binding site" evidence="9">
    <location>
        <begin position="43"/>
        <end position="44"/>
    </location>
    <ligand>
        <name>4-CDP-2-C-methyl-D-erythritol 2-phosphate</name>
        <dbReference type="ChEBI" id="CHEBI:57919"/>
    </ligand>
</feature>
<dbReference type="PROSITE" id="PS01350">
    <property type="entry name" value="ISPF"/>
    <property type="match status" value="1"/>
</dbReference>
<dbReference type="InterPro" id="IPR003526">
    <property type="entry name" value="MECDP_synthase"/>
</dbReference>
<dbReference type="GO" id="GO:0016114">
    <property type="term" value="P:terpenoid biosynthetic process"/>
    <property type="evidence" value="ECO:0007669"/>
    <property type="project" value="InterPro"/>
</dbReference>
<feature type="site" description="Transition state stabilizer" evidence="9">
    <location>
        <position position="142"/>
    </location>
</feature>
<dbReference type="GO" id="GO:0019288">
    <property type="term" value="P:isopentenyl diphosphate biosynthetic process, methylerythritol 4-phosphate pathway"/>
    <property type="evidence" value="ECO:0007669"/>
    <property type="project" value="UniProtKB-UniRule"/>
</dbReference>
<dbReference type="InterPro" id="IPR020555">
    <property type="entry name" value="MECDP_synthase_CS"/>
</dbReference>
<dbReference type="HAMAP" id="MF_00107">
    <property type="entry name" value="IspF"/>
    <property type="match status" value="1"/>
</dbReference>
<evidence type="ECO:0000313" key="12">
    <source>
        <dbReference type="EMBL" id="ALO46060.1"/>
    </source>
</evidence>
<evidence type="ECO:0000256" key="3">
    <source>
        <dbReference type="ARBA" id="ARBA00008480"/>
    </source>
</evidence>
<dbReference type="PATRIC" id="fig|1249552.3.peg.1407"/>
<sequence>MTQLSDIRIGHGYDAHRFAEPEDQRPLMLGGVHIPHDRGLLAHSDGDALIHALCDALLGALGRGDIGRHFPDNDASYKDVDSCVLLTQVMSMVHKEGWRLVNTDLTILAQEPRMSPHIEAMREQMAGLLSVSAECVNVKASTTEGMGFVGRREGIETHAVVLLGR</sequence>
<reference evidence="12 13" key="1">
    <citation type="submission" date="2015-11" db="EMBL/GenBank/DDBJ databases">
        <authorList>
            <person name="Zhang Y."/>
            <person name="Guo Z."/>
        </authorList>
    </citation>
    <scope>NUCLEOTIDE SEQUENCE [LARGE SCALE GENOMIC DNA]</scope>
    <source>
        <strain evidence="12 13">KCTC 32221</strain>
    </source>
</reference>
<comment type="pathway">
    <text evidence="2 9">Isoprenoid biosynthesis; isopentenyl diphosphate biosynthesis via DXP pathway; isopentenyl diphosphate from 1-deoxy-D-xylulose 5-phosphate: step 4/6.</text>
</comment>
<keyword evidence="6 9" id="KW-0479">Metal-binding</keyword>
<organism evidence="12 13">
    <name type="scientific">Pseudohongiella spirulinae</name>
    <dbReference type="NCBI Taxonomy" id="1249552"/>
    <lineage>
        <taxon>Bacteria</taxon>
        <taxon>Pseudomonadati</taxon>
        <taxon>Pseudomonadota</taxon>
        <taxon>Gammaproteobacteria</taxon>
        <taxon>Pseudomonadales</taxon>
        <taxon>Pseudohongiellaceae</taxon>
        <taxon>Pseudohongiella</taxon>
    </lineage>
</organism>